<evidence type="ECO:0000259" key="2">
    <source>
        <dbReference type="Pfam" id="PF03235"/>
    </source>
</evidence>
<accession>A0A165N6H2</accession>
<keyword evidence="4" id="KW-1185">Reference proteome</keyword>
<reference evidence="3 4" key="1">
    <citation type="journal article" date="2016" name="Mol. Biol. Evol.">
        <title>Comparative Genomics of Early-Diverging Mushroom-Forming Fungi Provides Insights into the Origins of Lignocellulose Decay Capabilities.</title>
        <authorList>
            <person name="Nagy L.G."/>
            <person name="Riley R."/>
            <person name="Tritt A."/>
            <person name="Adam C."/>
            <person name="Daum C."/>
            <person name="Floudas D."/>
            <person name="Sun H."/>
            <person name="Yadav J.S."/>
            <person name="Pangilinan J."/>
            <person name="Larsson K.H."/>
            <person name="Matsuura K."/>
            <person name="Barry K."/>
            <person name="Labutti K."/>
            <person name="Kuo R."/>
            <person name="Ohm R.A."/>
            <person name="Bhattacharya S.S."/>
            <person name="Shirouzu T."/>
            <person name="Yoshinaga Y."/>
            <person name="Martin F.M."/>
            <person name="Grigoriev I.V."/>
            <person name="Hibbett D.S."/>
        </authorList>
    </citation>
    <scope>NUCLEOTIDE SEQUENCE [LARGE SCALE GENOMIC DNA]</scope>
    <source>
        <strain evidence="3 4">HHB12029</strain>
    </source>
</reference>
<feature type="region of interest" description="Disordered" evidence="1">
    <location>
        <begin position="1"/>
        <end position="46"/>
    </location>
</feature>
<organism evidence="3 4">
    <name type="scientific">Exidia glandulosa HHB12029</name>
    <dbReference type="NCBI Taxonomy" id="1314781"/>
    <lineage>
        <taxon>Eukaryota</taxon>
        <taxon>Fungi</taxon>
        <taxon>Dikarya</taxon>
        <taxon>Basidiomycota</taxon>
        <taxon>Agaricomycotina</taxon>
        <taxon>Agaricomycetes</taxon>
        <taxon>Auriculariales</taxon>
        <taxon>Exidiaceae</taxon>
        <taxon>Exidia</taxon>
    </lineage>
</organism>
<dbReference type="EMBL" id="KV425902">
    <property type="protein sequence ID" value="KZW00288.1"/>
    <property type="molecule type" value="Genomic_DNA"/>
</dbReference>
<feature type="compositionally biased region" description="Basic and acidic residues" evidence="1">
    <location>
        <begin position="1"/>
        <end position="19"/>
    </location>
</feature>
<dbReference type="InParanoid" id="A0A165N6H2"/>
<dbReference type="Proteomes" id="UP000077266">
    <property type="component" value="Unassembled WGS sequence"/>
</dbReference>
<dbReference type="InterPro" id="IPR004919">
    <property type="entry name" value="GmrSD_N"/>
</dbReference>
<dbReference type="OrthoDB" id="5419821at2759"/>
<feature type="domain" description="GmrSD restriction endonucleases N-terminal" evidence="2">
    <location>
        <begin position="74"/>
        <end position="215"/>
    </location>
</feature>
<dbReference type="Pfam" id="PF03235">
    <property type="entry name" value="GmrSD_N"/>
    <property type="match status" value="1"/>
</dbReference>
<protein>
    <recommendedName>
        <fullName evidence="2">GmrSD restriction endonucleases N-terminal domain-containing protein</fullName>
    </recommendedName>
</protein>
<evidence type="ECO:0000256" key="1">
    <source>
        <dbReference type="SAM" id="MobiDB-lite"/>
    </source>
</evidence>
<dbReference type="PANTHER" id="PTHR39639">
    <property type="entry name" value="CHROMOSOME 16, WHOLE GENOME SHOTGUN SEQUENCE"/>
    <property type="match status" value="1"/>
</dbReference>
<dbReference type="STRING" id="1314781.A0A165N6H2"/>
<evidence type="ECO:0000313" key="3">
    <source>
        <dbReference type="EMBL" id="KZW00288.1"/>
    </source>
</evidence>
<dbReference type="AlphaFoldDB" id="A0A165N6H2"/>
<gene>
    <name evidence="3" type="ORF">EXIGLDRAFT_168145</name>
</gene>
<sequence length="423" mass="48436">MARTKADARKSLKRSRQELEEQYEEDELEHDHDFGDVDREDVDDHDDGGFTIRDAVHDKRTVERTCFELHGQIDINPPYQRDIVWKPDRQSALIDSLLKGLHVPPVVFAVRDDPHTPGGKQYICVDGKQRLTSVQSFIDSQIPHIDPVTKKKWYMPLNLSENSGKARIPDGWVKKFHNIKITCVEYGSIDEVTEREIFERVQNGMPLQASEKLQALNGPLVRWINSLQKKYVAESTGLTNCITWSIGRGKDFECIARSIYTIANMPKHIFPGQQPLSRWLKVSPDPCLEFKQGICETLDSFVYLASDDRYNDAFTSIKERVAPVEFVFICLLLAKMRPCSDDDKAGQILAMRTNLRQKFHKEVKANTSVCKWAFAFIEGVGDVKHPKWPTDEALRSASTRRIGVGNRKRRKTGGDDDDDEYEP</sequence>
<evidence type="ECO:0000313" key="4">
    <source>
        <dbReference type="Proteomes" id="UP000077266"/>
    </source>
</evidence>
<feature type="region of interest" description="Disordered" evidence="1">
    <location>
        <begin position="388"/>
        <end position="423"/>
    </location>
</feature>
<dbReference type="PANTHER" id="PTHR39639:SF1">
    <property type="entry name" value="DUF262 DOMAIN-CONTAINING PROTEIN"/>
    <property type="match status" value="1"/>
</dbReference>
<proteinExistence type="predicted"/>
<name>A0A165N6H2_EXIGL</name>